<evidence type="ECO:0000256" key="5">
    <source>
        <dbReference type="ARBA" id="ARBA00023136"/>
    </source>
</evidence>
<dbReference type="PANTHER" id="PTHR28259:SF1">
    <property type="entry name" value="FLUORIDE EXPORT PROTEIN 1-RELATED"/>
    <property type="match status" value="1"/>
</dbReference>
<proteinExistence type="inferred from homology"/>
<keyword evidence="5 10" id="KW-0472">Membrane</keyword>
<evidence type="ECO:0000256" key="6">
    <source>
        <dbReference type="ARBA" id="ARBA00023303"/>
    </source>
</evidence>
<feature type="binding site" evidence="10">
    <location>
        <position position="74"/>
    </location>
    <ligand>
        <name>Na(+)</name>
        <dbReference type="ChEBI" id="CHEBI:29101"/>
        <note>structural</note>
    </ligand>
</feature>
<gene>
    <name evidence="10" type="primary">fluC</name>
    <name evidence="10" type="synonym">crcB</name>
    <name evidence="11" type="ORF">ACFSUE_04710</name>
</gene>
<dbReference type="Proteomes" id="UP001597399">
    <property type="component" value="Unassembled WGS sequence"/>
</dbReference>
<evidence type="ECO:0000256" key="8">
    <source>
        <dbReference type="ARBA" id="ARBA00035585"/>
    </source>
</evidence>
<comment type="activity regulation">
    <text evidence="10">Na(+) is not transported, but it plays an essential structural role and its presence is essential for fluoride channel function.</text>
</comment>
<evidence type="ECO:0000313" key="11">
    <source>
        <dbReference type="EMBL" id="MFD2692935.1"/>
    </source>
</evidence>
<dbReference type="HAMAP" id="MF_00454">
    <property type="entry name" value="FluC"/>
    <property type="match status" value="1"/>
</dbReference>
<sequence length="130" mass="14376">MYYILLIIFGILGALARYSLQLLLYNPDFPLATLMINLLGCFLLAVVTQFLIWVPFLTARTVSAIGTGFVGSFTTFSTFTLETFQLLQTGRYMTAIGYLLISSFGGLAACTLGLQMSKYFLKKGRSVNAR</sequence>
<evidence type="ECO:0000256" key="1">
    <source>
        <dbReference type="ARBA" id="ARBA00004651"/>
    </source>
</evidence>
<keyword evidence="10" id="KW-0915">Sodium</keyword>
<evidence type="ECO:0000256" key="10">
    <source>
        <dbReference type="HAMAP-Rule" id="MF_00454"/>
    </source>
</evidence>
<feature type="transmembrane region" description="Helical" evidence="10">
    <location>
        <begin position="61"/>
        <end position="80"/>
    </location>
</feature>
<evidence type="ECO:0000256" key="4">
    <source>
        <dbReference type="ARBA" id="ARBA00022989"/>
    </source>
</evidence>
<feature type="transmembrane region" description="Helical" evidence="10">
    <location>
        <begin position="92"/>
        <end position="114"/>
    </location>
</feature>
<comment type="caution">
    <text evidence="11">The sequence shown here is derived from an EMBL/GenBank/DDBJ whole genome shotgun (WGS) entry which is preliminary data.</text>
</comment>
<dbReference type="Pfam" id="PF02537">
    <property type="entry name" value="CRCB"/>
    <property type="match status" value="1"/>
</dbReference>
<evidence type="ECO:0000256" key="9">
    <source>
        <dbReference type="ARBA" id="ARBA00049940"/>
    </source>
</evidence>
<keyword evidence="10" id="KW-0406">Ion transport</keyword>
<dbReference type="PANTHER" id="PTHR28259">
    <property type="entry name" value="FLUORIDE EXPORT PROTEIN 1-RELATED"/>
    <property type="match status" value="1"/>
</dbReference>
<keyword evidence="4 10" id="KW-1133">Transmembrane helix</keyword>
<dbReference type="RefSeq" id="WP_253063596.1">
    <property type="nucleotide sequence ID" value="NZ_JAMXWM010000022.1"/>
</dbReference>
<dbReference type="InterPro" id="IPR003691">
    <property type="entry name" value="FluC"/>
</dbReference>
<dbReference type="EMBL" id="JBHUMQ010000012">
    <property type="protein sequence ID" value="MFD2692935.1"/>
    <property type="molecule type" value="Genomic_DNA"/>
</dbReference>
<name>A0ABW5RZI9_9BACL</name>
<evidence type="ECO:0000256" key="7">
    <source>
        <dbReference type="ARBA" id="ARBA00035120"/>
    </source>
</evidence>
<keyword evidence="2 10" id="KW-1003">Cell membrane</keyword>
<reference evidence="12" key="1">
    <citation type="journal article" date="2019" name="Int. J. Syst. Evol. Microbiol.">
        <title>The Global Catalogue of Microorganisms (GCM) 10K type strain sequencing project: providing services to taxonomists for standard genome sequencing and annotation.</title>
        <authorList>
            <consortium name="The Broad Institute Genomics Platform"/>
            <consortium name="The Broad Institute Genome Sequencing Center for Infectious Disease"/>
            <person name="Wu L."/>
            <person name="Ma J."/>
        </authorList>
    </citation>
    <scope>NUCLEOTIDE SEQUENCE [LARGE SCALE GENOMIC DNA]</scope>
    <source>
        <strain evidence="12">TISTR 2466</strain>
    </source>
</reference>
<evidence type="ECO:0000256" key="3">
    <source>
        <dbReference type="ARBA" id="ARBA00022692"/>
    </source>
</evidence>
<keyword evidence="6 10" id="KW-0407">Ion channel</keyword>
<comment type="catalytic activity">
    <reaction evidence="8">
        <text>fluoride(in) = fluoride(out)</text>
        <dbReference type="Rhea" id="RHEA:76159"/>
        <dbReference type="ChEBI" id="CHEBI:17051"/>
    </reaction>
    <physiologicalReaction direction="left-to-right" evidence="8">
        <dbReference type="Rhea" id="RHEA:76160"/>
    </physiologicalReaction>
</comment>
<feature type="binding site" evidence="10">
    <location>
        <position position="71"/>
    </location>
    <ligand>
        <name>Na(+)</name>
        <dbReference type="ChEBI" id="CHEBI:29101"/>
        <note>structural</note>
    </ligand>
</feature>
<keyword evidence="3 10" id="KW-0812">Transmembrane</keyword>
<keyword evidence="12" id="KW-1185">Reference proteome</keyword>
<accession>A0ABW5RZI9</accession>
<evidence type="ECO:0000313" key="12">
    <source>
        <dbReference type="Proteomes" id="UP001597399"/>
    </source>
</evidence>
<comment type="subcellular location">
    <subcellularLocation>
        <location evidence="1 10">Cell membrane</location>
        <topology evidence="1 10">Multi-pass membrane protein</topology>
    </subcellularLocation>
</comment>
<protein>
    <recommendedName>
        <fullName evidence="10">Fluoride-specific ion channel FluC</fullName>
    </recommendedName>
</protein>
<comment type="similarity">
    <text evidence="7 10">Belongs to the fluoride channel Fluc/FEX (TC 1.A.43) family.</text>
</comment>
<feature type="transmembrane region" description="Helical" evidence="10">
    <location>
        <begin position="32"/>
        <end position="54"/>
    </location>
</feature>
<keyword evidence="10" id="KW-0813">Transport</keyword>
<evidence type="ECO:0000256" key="2">
    <source>
        <dbReference type="ARBA" id="ARBA00022475"/>
    </source>
</evidence>
<comment type="function">
    <text evidence="9 10">Fluoride-specific ion channel. Important for reducing fluoride concentration in the cell, thus reducing its toxicity.</text>
</comment>
<keyword evidence="10" id="KW-0479">Metal-binding</keyword>
<organism evidence="11 12">
    <name type="scientific">Sporolactobacillus shoreicorticis</name>
    <dbReference type="NCBI Taxonomy" id="1923877"/>
    <lineage>
        <taxon>Bacteria</taxon>
        <taxon>Bacillati</taxon>
        <taxon>Bacillota</taxon>
        <taxon>Bacilli</taxon>
        <taxon>Bacillales</taxon>
        <taxon>Sporolactobacillaceae</taxon>
        <taxon>Sporolactobacillus</taxon>
    </lineage>
</organism>